<gene>
    <name evidence="2" type="ORF">AFUS01_LOCUS25667</name>
</gene>
<dbReference type="EMBL" id="CAJVCH010332515">
    <property type="protein sequence ID" value="CAG7787149.1"/>
    <property type="molecule type" value="Genomic_DNA"/>
</dbReference>
<organism evidence="2 3">
    <name type="scientific">Allacma fusca</name>
    <dbReference type="NCBI Taxonomy" id="39272"/>
    <lineage>
        <taxon>Eukaryota</taxon>
        <taxon>Metazoa</taxon>
        <taxon>Ecdysozoa</taxon>
        <taxon>Arthropoda</taxon>
        <taxon>Hexapoda</taxon>
        <taxon>Collembola</taxon>
        <taxon>Symphypleona</taxon>
        <taxon>Sminthuridae</taxon>
        <taxon>Allacma</taxon>
    </lineage>
</organism>
<evidence type="ECO:0000313" key="3">
    <source>
        <dbReference type="Proteomes" id="UP000708208"/>
    </source>
</evidence>
<feature type="compositionally biased region" description="Basic residues" evidence="1">
    <location>
        <begin position="133"/>
        <end position="144"/>
    </location>
</feature>
<dbReference type="Proteomes" id="UP000708208">
    <property type="component" value="Unassembled WGS sequence"/>
</dbReference>
<proteinExistence type="predicted"/>
<evidence type="ECO:0000313" key="2">
    <source>
        <dbReference type="EMBL" id="CAG7787149.1"/>
    </source>
</evidence>
<keyword evidence="3" id="KW-1185">Reference proteome</keyword>
<feature type="region of interest" description="Disordered" evidence="1">
    <location>
        <begin position="1"/>
        <end position="49"/>
    </location>
</feature>
<reference evidence="2" key="1">
    <citation type="submission" date="2021-06" db="EMBL/GenBank/DDBJ databases">
        <authorList>
            <person name="Hodson N. C."/>
            <person name="Mongue J. A."/>
            <person name="Jaron S. K."/>
        </authorList>
    </citation>
    <scope>NUCLEOTIDE SEQUENCE</scope>
</reference>
<name>A0A8J2KL03_9HEXA</name>
<feature type="compositionally biased region" description="Basic and acidic residues" evidence="1">
    <location>
        <begin position="31"/>
        <end position="49"/>
    </location>
</feature>
<accession>A0A8J2KL03</accession>
<dbReference type="AlphaFoldDB" id="A0A8J2KL03"/>
<sequence>MTSSGESDGGSSGSSDVSEDKIGTKNTKNKKAAENSDCKSDLTPDGCERVGIRAPPFPCSQMVWDDEACRWKLRRKNSKEGKNKNCSEDSEEKCCCCQPCGGRKRFRYCPIHGWGYNGTDCGKKQQAECCGNSKKKKKSSKKKSKSEDDNCTSINQITTVGHKELQE</sequence>
<comment type="caution">
    <text evidence="2">The sequence shown here is derived from an EMBL/GenBank/DDBJ whole genome shotgun (WGS) entry which is preliminary data.</text>
</comment>
<feature type="region of interest" description="Disordered" evidence="1">
    <location>
        <begin position="117"/>
        <end position="150"/>
    </location>
</feature>
<evidence type="ECO:0000256" key="1">
    <source>
        <dbReference type="SAM" id="MobiDB-lite"/>
    </source>
</evidence>
<protein>
    <submittedName>
        <fullName evidence="2">Uncharacterized protein</fullName>
    </submittedName>
</protein>